<accession>A0AAU8ABL8</accession>
<gene>
    <name evidence="2" type="ORF">PUP29_03115</name>
</gene>
<dbReference type="Pfam" id="PF25191">
    <property type="entry name" value="DUF7832"/>
    <property type="match status" value="1"/>
</dbReference>
<name>A0AAU8ABL8_9FIRM</name>
<sequence length="143" mass="16978">MAVDKMDWHAVTFPDSIPYENAGTHIGMYLAWLILNDHVQEDWKEEFSNALDRVKSREMTGRDFLMEYLDETLPEEFMTDEALEFTGEYYVSSYIDDFAKALSGEDTDSEFAVYLHDDTWENYDKVEPLISAKFERWKNNEWE</sequence>
<dbReference type="AlphaFoldDB" id="A0AAU8ABL8"/>
<evidence type="ECO:0000313" key="2">
    <source>
        <dbReference type="EMBL" id="XCC62926.1"/>
    </source>
</evidence>
<protein>
    <recommendedName>
        <fullName evidence="1">DUF7832 domain-containing protein</fullName>
    </recommendedName>
</protein>
<organism evidence="2">
    <name type="scientific">Christensenella massiliensis</name>
    <dbReference type="NCBI Taxonomy" id="1805714"/>
    <lineage>
        <taxon>Bacteria</taxon>
        <taxon>Bacillati</taxon>
        <taxon>Bacillota</taxon>
        <taxon>Clostridia</taxon>
        <taxon>Christensenellales</taxon>
        <taxon>Christensenellaceae</taxon>
        <taxon>Christensenella</taxon>
    </lineage>
</organism>
<dbReference type="InterPro" id="IPR057154">
    <property type="entry name" value="DUF7832"/>
</dbReference>
<proteinExistence type="predicted"/>
<dbReference type="RefSeq" id="WP_079547282.1">
    <property type="nucleotide sequence ID" value="NZ_CP117826.1"/>
</dbReference>
<feature type="domain" description="DUF7832" evidence="1">
    <location>
        <begin position="3"/>
        <end position="109"/>
    </location>
</feature>
<dbReference type="EMBL" id="CP117826">
    <property type="protein sequence ID" value="XCC62926.1"/>
    <property type="molecule type" value="Genomic_DNA"/>
</dbReference>
<reference evidence="2" key="1">
    <citation type="submission" date="2023-02" db="EMBL/GenBank/DDBJ databases">
        <title>Gut commensal Christensenella minuta modulates host metabolism via a new class of secondary bile acids.</title>
        <authorList>
            <person name="Liu C."/>
        </authorList>
    </citation>
    <scope>NUCLEOTIDE SEQUENCE</scope>
    <source>
        <strain evidence="2">CA70</strain>
    </source>
</reference>
<evidence type="ECO:0000259" key="1">
    <source>
        <dbReference type="Pfam" id="PF25191"/>
    </source>
</evidence>